<sequence>MAVCKQVQKAVLLPALSATSSHGASLIGWLDYRRGYSSSRAASAEVHSSSVRLTFVPAFHQQCVRSHFRHLRSPEA</sequence>
<keyword evidence="2" id="KW-1185">Reference proteome</keyword>
<dbReference type="EMBL" id="ML145117">
    <property type="protein sequence ID" value="TBU59123.1"/>
    <property type="molecule type" value="Genomic_DNA"/>
</dbReference>
<proteinExistence type="predicted"/>
<accession>A0A4Q9PWR9</accession>
<reference evidence="1 2" key="1">
    <citation type="submission" date="2019-01" db="EMBL/GenBank/DDBJ databases">
        <title>Draft genome sequences of three monokaryotic isolates of the white-rot basidiomycete fungus Dichomitus squalens.</title>
        <authorList>
            <consortium name="DOE Joint Genome Institute"/>
            <person name="Lopez S.C."/>
            <person name="Andreopoulos B."/>
            <person name="Pangilinan J."/>
            <person name="Lipzen A."/>
            <person name="Riley R."/>
            <person name="Ahrendt S."/>
            <person name="Ng V."/>
            <person name="Barry K."/>
            <person name="Daum C."/>
            <person name="Grigoriev I.V."/>
            <person name="Hilden K.S."/>
            <person name="Makela M.R."/>
            <person name="de Vries R.P."/>
        </authorList>
    </citation>
    <scope>NUCLEOTIDE SEQUENCE [LARGE SCALE GENOMIC DNA]</scope>
    <source>
        <strain evidence="1 2">CBS 464.89</strain>
    </source>
</reference>
<name>A0A4Q9PWR9_9APHY</name>
<dbReference type="Proteomes" id="UP000292082">
    <property type="component" value="Unassembled WGS sequence"/>
</dbReference>
<dbReference type="AlphaFoldDB" id="A0A4Q9PWR9"/>
<organism evidence="1 2">
    <name type="scientific">Dichomitus squalens</name>
    <dbReference type="NCBI Taxonomy" id="114155"/>
    <lineage>
        <taxon>Eukaryota</taxon>
        <taxon>Fungi</taxon>
        <taxon>Dikarya</taxon>
        <taxon>Basidiomycota</taxon>
        <taxon>Agaricomycotina</taxon>
        <taxon>Agaricomycetes</taxon>
        <taxon>Polyporales</taxon>
        <taxon>Polyporaceae</taxon>
        <taxon>Dichomitus</taxon>
    </lineage>
</organism>
<evidence type="ECO:0000313" key="1">
    <source>
        <dbReference type="EMBL" id="TBU59123.1"/>
    </source>
</evidence>
<protein>
    <submittedName>
        <fullName evidence="1">Uncharacterized protein</fullName>
    </submittedName>
</protein>
<evidence type="ECO:0000313" key="2">
    <source>
        <dbReference type="Proteomes" id="UP000292082"/>
    </source>
</evidence>
<gene>
    <name evidence="1" type="ORF">BD310DRAFT_431339</name>
</gene>